<proteinExistence type="predicted"/>
<keyword evidence="2" id="KW-1185">Reference proteome</keyword>
<dbReference type="EMBL" id="JBBEST010000009">
    <property type="protein sequence ID" value="MFM1348166.1"/>
    <property type="molecule type" value="Genomic_DNA"/>
</dbReference>
<accession>A0ABW9F1F6</accession>
<evidence type="ECO:0000313" key="2">
    <source>
        <dbReference type="Proteomes" id="UP001629523"/>
    </source>
</evidence>
<gene>
    <name evidence="1" type="ORF">WFP14_16580</name>
</gene>
<comment type="caution">
    <text evidence="1">The sequence shown here is derived from an EMBL/GenBank/DDBJ whole genome shotgun (WGS) entry which is preliminary data.</text>
</comment>
<evidence type="ECO:0000313" key="1">
    <source>
        <dbReference type="EMBL" id="MFM1348166.1"/>
    </source>
</evidence>
<reference evidence="1 2" key="1">
    <citation type="journal article" date="2024" name="Infect. Genet. Evol.">
        <title>Characteristics and comparative genome analysis of Yersinia enterocolitica and related species associated with human infections in Switzerland 2019-2023.</title>
        <authorList>
            <person name="Stevens M.J.A."/>
            <person name="Horlbog J.A."/>
            <person name="Diethelm A."/>
            <person name="Stephan R."/>
            <person name="Nuesch-Inderbinen M."/>
        </authorList>
    </citation>
    <scope>NUCLEOTIDE SEQUENCE [LARGE SCALE GENOMIC DNA]</scope>
    <source>
        <strain evidence="1 2">N20-0302</strain>
    </source>
</reference>
<protein>
    <submittedName>
        <fullName evidence="1">Uncharacterized protein</fullName>
    </submittedName>
</protein>
<sequence>MSPEETLSQVRQAHRICAAFYQRMMPLINNISEELELNFVSWAPRTFNRPTRKTTNPLTYWSWDYLPLISAGFIFSSQEQDGEIKQGDYILDIELVADAELDCANINRLYGKTQPDATNLHISSRESHSFLKIYLFHANTPLSGNAFDTMWKECNYPELNEVIQAGNKNVDTVGFILPITEIMNDDGVTLAVDRINQHLELMQK</sequence>
<organism evidence="1 2">
    <name type="scientific">Yersinia proxima</name>
    <dbReference type="NCBI Taxonomy" id="2890316"/>
    <lineage>
        <taxon>Bacteria</taxon>
        <taxon>Pseudomonadati</taxon>
        <taxon>Pseudomonadota</taxon>
        <taxon>Gammaproteobacteria</taxon>
        <taxon>Enterobacterales</taxon>
        <taxon>Yersiniaceae</taxon>
        <taxon>Yersinia</taxon>
    </lineage>
</organism>
<dbReference type="RefSeq" id="WP_050077640.1">
    <property type="nucleotide sequence ID" value="NZ_CABHYW010000007.1"/>
</dbReference>
<name>A0ABW9F1F6_9GAMM</name>
<dbReference type="Proteomes" id="UP001629523">
    <property type="component" value="Unassembled WGS sequence"/>
</dbReference>